<feature type="transmembrane region" description="Helical" evidence="4">
    <location>
        <begin position="80"/>
        <end position="101"/>
    </location>
</feature>
<accession>A0A0H4PHH6</accession>
<evidence type="ECO:0000256" key="4">
    <source>
        <dbReference type="SAM" id="Phobius"/>
    </source>
</evidence>
<evidence type="ECO:0000256" key="2">
    <source>
        <dbReference type="ARBA" id="ARBA00022989"/>
    </source>
</evidence>
<feature type="transmembrane region" description="Helical" evidence="4">
    <location>
        <begin position="51"/>
        <end position="68"/>
    </location>
</feature>
<dbReference type="InterPro" id="IPR036259">
    <property type="entry name" value="MFS_trans_sf"/>
</dbReference>
<feature type="transmembrane region" description="Helical" evidence="4">
    <location>
        <begin position="288"/>
        <end position="306"/>
    </location>
</feature>
<dbReference type="Pfam" id="PF07690">
    <property type="entry name" value="MFS_1"/>
    <property type="match status" value="1"/>
</dbReference>
<dbReference type="AlphaFoldDB" id="A0A0H4PHH6"/>
<dbReference type="SUPFAM" id="SSF103473">
    <property type="entry name" value="MFS general substrate transporter"/>
    <property type="match status" value="1"/>
</dbReference>
<feature type="transmembrane region" description="Helical" evidence="4">
    <location>
        <begin position="144"/>
        <end position="164"/>
    </location>
</feature>
<dbReference type="PANTHER" id="PTHR11360">
    <property type="entry name" value="MONOCARBOXYLATE TRANSPORTER"/>
    <property type="match status" value="1"/>
</dbReference>
<keyword evidence="2 4" id="KW-1133">Transmembrane helix</keyword>
<dbReference type="Proteomes" id="UP000036520">
    <property type="component" value="Chromosome"/>
</dbReference>
<dbReference type="PROSITE" id="PS50850">
    <property type="entry name" value="MFS"/>
    <property type="match status" value="1"/>
</dbReference>
<dbReference type="InterPro" id="IPR011701">
    <property type="entry name" value="MFS"/>
</dbReference>
<protein>
    <submittedName>
        <fullName evidence="6">Putative membrane protein</fullName>
    </submittedName>
</protein>
<feature type="transmembrane region" description="Helical" evidence="4">
    <location>
        <begin position="223"/>
        <end position="245"/>
    </location>
</feature>
<feature type="transmembrane region" description="Helical" evidence="4">
    <location>
        <begin position="312"/>
        <end position="337"/>
    </location>
</feature>
<evidence type="ECO:0000313" key="6">
    <source>
        <dbReference type="EMBL" id="AKP53956.1"/>
    </source>
</evidence>
<dbReference type="KEGG" id="camu:CA2015_4621"/>
<evidence type="ECO:0000259" key="5">
    <source>
        <dbReference type="PROSITE" id="PS50850"/>
    </source>
</evidence>
<dbReference type="GO" id="GO:0022857">
    <property type="term" value="F:transmembrane transporter activity"/>
    <property type="evidence" value="ECO:0007669"/>
    <property type="project" value="InterPro"/>
</dbReference>
<dbReference type="PANTHER" id="PTHR11360:SF308">
    <property type="entry name" value="BLL3089 PROTEIN"/>
    <property type="match status" value="1"/>
</dbReference>
<evidence type="ECO:0000313" key="7">
    <source>
        <dbReference type="Proteomes" id="UP000036520"/>
    </source>
</evidence>
<organism evidence="6 7">
    <name type="scientific">Cyclobacterium amurskyense</name>
    <dbReference type="NCBI Taxonomy" id="320787"/>
    <lineage>
        <taxon>Bacteria</taxon>
        <taxon>Pseudomonadati</taxon>
        <taxon>Bacteroidota</taxon>
        <taxon>Cytophagia</taxon>
        <taxon>Cytophagales</taxon>
        <taxon>Cyclobacteriaceae</taxon>
        <taxon>Cyclobacterium</taxon>
    </lineage>
</organism>
<gene>
    <name evidence="6" type="ORF">CA2015_4621</name>
</gene>
<keyword evidence="3 4" id="KW-0472">Membrane</keyword>
<keyword evidence="1 4" id="KW-0812">Transmembrane</keyword>
<feature type="transmembrane region" description="Helical" evidence="4">
    <location>
        <begin position="257"/>
        <end position="276"/>
    </location>
</feature>
<proteinExistence type="predicted"/>
<dbReference type="InterPro" id="IPR050327">
    <property type="entry name" value="Proton-linked_MCT"/>
</dbReference>
<evidence type="ECO:0000256" key="3">
    <source>
        <dbReference type="ARBA" id="ARBA00023136"/>
    </source>
</evidence>
<reference evidence="6 7" key="1">
    <citation type="submission" date="2015-07" db="EMBL/GenBank/DDBJ databases">
        <authorList>
            <person name="Kim K.M."/>
        </authorList>
    </citation>
    <scope>NUCLEOTIDE SEQUENCE [LARGE SCALE GENOMIC DNA]</scope>
    <source>
        <strain evidence="6 7">KCTC 12363</strain>
    </source>
</reference>
<dbReference type="InterPro" id="IPR020846">
    <property type="entry name" value="MFS_dom"/>
</dbReference>
<feature type="domain" description="Major facilitator superfamily (MFS) profile" evidence="5">
    <location>
        <begin position="13"/>
        <end position="401"/>
    </location>
</feature>
<dbReference type="OrthoDB" id="1404228at2"/>
<name>A0A0H4PHH6_9BACT</name>
<dbReference type="RefSeq" id="WP_048643998.1">
    <property type="nucleotide sequence ID" value="NZ_CP012040.1"/>
</dbReference>
<dbReference type="Gene3D" id="1.20.1250.20">
    <property type="entry name" value="MFS general substrate transporter like domains"/>
    <property type="match status" value="2"/>
</dbReference>
<dbReference type="EMBL" id="CP012040">
    <property type="protein sequence ID" value="AKP53956.1"/>
    <property type="molecule type" value="Genomic_DNA"/>
</dbReference>
<sequence>MSYWNFVFENKKLLIFGLLMTCLSGYGQTYLLALYVPYLIEEFSLQNAQISVYYMIATIASAFLLPQVGKYIDKVSLVKYTLLTTVVFILSMLLMSFNHYWFFLPVAFFGLRIAGQGLFSHIAITSMSKYFIKGRGKAISMASLGHPFGQAALPIMVVALINVFGWRESLLVNALIVLIMVPLYLYFFIDEKKLVVYQEDVDTSATGSKKEISQWEIMKTKSFWILAPNLFVLAFTVTGLFFYQFAIADFKGWSLEWMAVGLTFYAIAGSIAILFSGPLIDKYSARTFFPYYLIPFLIAIIFIWQISDPLVIFPYMILMGASAGVGNSIMSALQVELFGTAYIGKVRSIFASIMVLSSAIGPAIYGLIVDAGYNFEYLFIGSAILMGIAILLSFRIIPNYTYAKMKYKFKKRDRRFDFFNIFTLKR</sequence>
<feature type="transmembrane region" description="Helical" evidence="4">
    <location>
        <begin position="170"/>
        <end position="189"/>
    </location>
</feature>
<feature type="transmembrane region" description="Helical" evidence="4">
    <location>
        <begin position="375"/>
        <end position="397"/>
    </location>
</feature>
<evidence type="ECO:0000256" key="1">
    <source>
        <dbReference type="ARBA" id="ARBA00022692"/>
    </source>
</evidence>
<feature type="transmembrane region" description="Helical" evidence="4">
    <location>
        <begin position="349"/>
        <end position="369"/>
    </location>
</feature>
<keyword evidence="7" id="KW-1185">Reference proteome</keyword>